<dbReference type="Proteomes" id="UP000199093">
    <property type="component" value="Unassembled WGS sequence"/>
</dbReference>
<dbReference type="EMBL" id="FNEJ01000029">
    <property type="protein sequence ID" value="SDJ39818.1"/>
    <property type="molecule type" value="Genomic_DNA"/>
</dbReference>
<dbReference type="AlphaFoldDB" id="A0A1G8TE91"/>
<gene>
    <name evidence="2" type="ORF">SAMN04487993_102940</name>
</gene>
<accession>A0A1G8TE91</accession>
<reference evidence="2 3" key="1">
    <citation type="submission" date="2016-10" db="EMBL/GenBank/DDBJ databases">
        <authorList>
            <person name="de Groot N.N."/>
        </authorList>
    </citation>
    <scope>NUCLEOTIDE SEQUENCE [LARGE SCALE GENOMIC DNA]</scope>
    <source>
        <strain evidence="2 3">DSM 26424</strain>
    </source>
</reference>
<keyword evidence="1" id="KW-1133">Transmembrane helix</keyword>
<evidence type="ECO:0000313" key="2">
    <source>
        <dbReference type="EMBL" id="SDJ39818.1"/>
    </source>
</evidence>
<evidence type="ECO:0000256" key="1">
    <source>
        <dbReference type="SAM" id="Phobius"/>
    </source>
</evidence>
<keyword evidence="3" id="KW-1185">Reference proteome</keyword>
<feature type="transmembrane region" description="Helical" evidence="1">
    <location>
        <begin position="128"/>
        <end position="147"/>
    </location>
</feature>
<protein>
    <submittedName>
        <fullName evidence="2">Uncharacterized protein</fullName>
    </submittedName>
</protein>
<dbReference type="OrthoDB" id="9957470at2"/>
<sequence>MNRTPNASRLWHYMIAHGPLGKDLEERILDRVHRAGWSLDDPVSIQIAHDTLSEARMNAFLDKTGALPDRIEQATVRALRQVESQGRRDIEARQQVVAAAVTAEVARALQTNLPQLARSLRAHMAQKLAAIMLVLALLSLAGGYTLGRQEASWLGQDYAELALAPDGHRWLQLQSFNGDLDMTIAQYCRPDQQGHIPTEDGREACAVPLWLEGPAPSPAGAVTTGSRLRALVARLPVGTGVGLGLLFGIGLAFLFSRRK</sequence>
<organism evidence="2 3">
    <name type="scientific">Salipiger marinus</name>
    <dbReference type="NCBI Taxonomy" id="555512"/>
    <lineage>
        <taxon>Bacteria</taxon>
        <taxon>Pseudomonadati</taxon>
        <taxon>Pseudomonadota</taxon>
        <taxon>Alphaproteobacteria</taxon>
        <taxon>Rhodobacterales</taxon>
        <taxon>Roseobacteraceae</taxon>
        <taxon>Salipiger</taxon>
    </lineage>
</organism>
<feature type="transmembrane region" description="Helical" evidence="1">
    <location>
        <begin position="235"/>
        <end position="255"/>
    </location>
</feature>
<name>A0A1G8TE91_9RHOB</name>
<keyword evidence="1" id="KW-0812">Transmembrane</keyword>
<evidence type="ECO:0000313" key="3">
    <source>
        <dbReference type="Proteomes" id="UP000199093"/>
    </source>
</evidence>
<keyword evidence="1" id="KW-0472">Membrane</keyword>
<dbReference type="RefSeq" id="WP_131821872.1">
    <property type="nucleotide sequence ID" value="NZ_FNEJ01000029.1"/>
</dbReference>
<proteinExistence type="predicted"/>